<dbReference type="Pfam" id="PF13489">
    <property type="entry name" value="Methyltransf_23"/>
    <property type="match status" value="1"/>
</dbReference>
<dbReference type="InterPro" id="IPR029063">
    <property type="entry name" value="SAM-dependent_MTases_sf"/>
</dbReference>
<keyword evidence="2" id="KW-1185">Reference proteome</keyword>
<proteinExistence type="predicted"/>
<dbReference type="GO" id="GO:0032259">
    <property type="term" value="P:methylation"/>
    <property type="evidence" value="ECO:0007669"/>
    <property type="project" value="UniProtKB-KW"/>
</dbReference>
<dbReference type="AlphaFoldDB" id="A0A1M6EMX0"/>
<organism evidence="1 2">
    <name type="scientific">Wenxinia saemankumensis</name>
    <dbReference type="NCBI Taxonomy" id="1447782"/>
    <lineage>
        <taxon>Bacteria</taxon>
        <taxon>Pseudomonadati</taxon>
        <taxon>Pseudomonadota</taxon>
        <taxon>Alphaproteobacteria</taxon>
        <taxon>Rhodobacterales</taxon>
        <taxon>Roseobacteraceae</taxon>
        <taxon>Wenxinia</taxon>
    </lineage>
</organism>
<dbReference type="Proteomes" id="UP000184292">
    <property type="component" value="Unassembled WGS sequence"/>
</dbReference>
<dbReference type="OrthoDB" id="9787738at2"/>
<evidence type="ECO:0000313" key="1">
    <source>
        <dbReference type="EMBL" id="SHI86897.1"/>
    </source>
</evidence>
<dbReference type="RefSeq" id="WP_083601323.1">
    <property type="nucleotide sequence ID" value="NZ_FQYO01000003.1"/>
</dbReference>
<dbReference type="CDD" id="cd02440">
    <property type="entry name" value="AdoMet_MTases"/>
    <property type="match status" value="1"/>
</dbReference>
<protein>
    <submittedName>
        <fullName evidence="1">Methyltransferase domain-containing protein</fullName>
    </submittedName>
</protein>
<sequence length="247" mass="28120">MDVQDRARIAERIEAEAQRQVQRFRKAVRGLHPRTCPICGYQGHFTAFGHPPRFDARCASCQSLERHRLLALFVQRTGFFEPHHAVLHFAPEVQTAPTIRRTVARYETADLSERRNVTHRVDIEATGLPDASYDRIICSHVLEHVDDARALAEIFRMLKPGGRALLATPVCEGWATTYENPDVTSASDRLVHFGQQDHVRYYGRDIRDRIRAAGFELSEFTAVEPDVLRYGLMRGETLFVATRPPTA</sequence>
<keyword evidence="1" id="KW-0489">Methyltransferase</keyword>
<keyword evidence="1" id="KW-0808">Transferase</keyword>
<dbReference type="GO" id="GO:0008168">
    <property type="term" value="F:methyltransferase activity"/>
    <property type="evidence" value="ECO:0007669"/>
    <property type="project" value="UniProtKB-KW"/>
</dbReference>
<dbReference type="STRING" id="1447782.SAMN05444417_2084"/>
<reference evidence="1 2" key="1">
    <citation type="submission" date="2016-11" db="EMBL/GenBank/DDBJ databases">
        <authorList>
            <person name="Jaros S."/>
            <person name="Januszkiewicz K."/>
            <person name="Wedrychowicz H."/>
        </authorList>
    </citation>
    <scope>NUCLEOTIDE SEQUENCE [LARGE SCALE GENOMIC DNA]</scope>
    <source>
        <strain evidence="1 2">DSM 100565</strain>
    </source>
</reference>
<dbReference type="Gene3D" id="3.40.50.150">
    <property type="entry name" value="Vaccinia Virus protein VP39"/>
    <property type="match status" value="1"/>
</dbReference>
<name>A0A1M6EMX0_9RHOB</name>
<evidence type="ECO:0000313" key="2">
    <source>
        <dbReference type="Proteomes" id="UP000184292"/>
    </source>
</evidence>
<gene>
    <name evidence="1" type="ORF">SAMN05444417_2084</name>
</gene>
<dbReference type="SUPFAM" id="SSF53335">
    <property type="entry name" value="S-adenosyl-L-methionine-dependent methyltransferases"/>
    <property type="match status" value="1"/>
</dbReference>
<dbReference type="EMBL" id="FQYO01000003">
    <property type="protein sequence ID" value="SHI86897.1"/>
    <property type="molecule type" value="Genomic_DNA"/>
</dbReference>
<accession>A0A1M6EMX0</accession>